<proteinExistence type="predicted"/>
<name>A0A645D8K8_9ZZZZ</name>
<organism evidence="2">
    <name type="scientific">bioreactor metagenome</name>
    <dbReference type="NCBI Taxonomy" id="1076179"/>
    <lineage>
        <taxon>unclassified sequences</taxon>
        <taxon>metagenomes</taxon>
        <taxon>ecological metagenomes</taxon>
    </lineage>
</organism>
<accession>A0A645D8K8</accession>
<dbReference type="EMBL" id="VSSQ01033946">
    <property type="protein sequence ID" value="MPM85726.1"/>
    <property type="molecule type" value="Genomic_DNA"/>
</dbReference>
<sequence>MTRQTRRRLKDESSIRHHLYLEGSAGNSIRFGRNAAIFDRYDRDRGAFGLPGDLGKAQRSEMAAGNRP</sequence>
<reference evidence="2" key="1">
    <citation type="submission" date="2019-08" db="EMBL/GenBank/DDBJ databases">
        <authorList>
            <person name="Kucharzyk K."/>
            <person name="Murdoch R.W."/>
            <person name="Higgins S."/>
            <person name="Loffler F."/>
        </authorList>
    </citation>
    <scope>NUCLEOTIDE SEQUENCE</scope>
</reference>
<feature type="region of interest" description="Disordered" evidence="1">
    <location>
        <begin position="49"/>
        <end position="68"/>
    </location>
</feature>
<comment type="caution">
    <text evidence="2">The sequence shown here is derived from an EMBL/GenBank/DDBJ whole genome shotgun (WGS) entry which is preliminary data.</text>
</comment>
<dbReference type="AlphaFoldDB" id="A0A645D8K8"/>
<evidence type="ECO:0000256" key="1">
    <source>
        <dbReference type="SAM" id="MobiDB-lite"/>
    </source>
</evidence>
<protein>
    <submittedName>
        <fullName evidence="2">Uncharacterized protein</fullName>
    </submittedName>
</protein>
<gene>
    <name evidence="2" type="ORF">SDC9_132807</name>
</gene>
<evidence type="ECO:0000313" key="2">
    <source>
        <dbReference type="EMBL" id="MPM85726.1"/>
    </source>
</evidence>